<protein>
    <recommendedName>
        <fullName evidence="4">Terminase small subunit</fullName>
    </recommendedName>
</protein>
<dbReference type="Proteomes" id="UP000322509">
    <property type="component" value="Chromosome"/>
</dbReference>
<reference evidence="2 3" key="1">
    <citation type="submission" date="2019-09" db="EMBL/GenBank/DDBJ databases">
        <title>Complete genome sequence of Francisella marina E103-15.</title>
        <authorList>
            <person name="Tekedar H.C."/>
            <person name="Griffin M.J."/>
            <person name="Waldbieser G.C."/>
            <person name="Soto E."/>
        </authorList>
    </citation>
    <scope>NUCLEOTIDE SEQUENCE [LARGE SCALE GENOMIC DNA]</scope>
    <source>
        <strain evidence="2 3">E103-15</strain>
    </source>
</reference>
<evidence type="ECO:0008006" key="4">
    <source>
        <dbReference type="Google" id="ProtNLM"/>
    </source>
</evidence>
<proteinExistence type="predicted"/>
<evidence type="ECO:0000313" key="2">
    <source>
        <dbReference type="EMBL" id="QEO57574.1"/>
    </source>
</evidence>
<feature type="compositionally biased region" description="Polar residues" evidence="1">
    <location>
        <begin position="1"/>
        <end position="12"/>
    </location>
</feature>
<accession>A0ABX5ZJK9</accession>
<keyword evidence="3" id="KW-1185">Reference proteome</keyword>
<dbReference type="InterPro" id="IPR038713">
    <property type="entry name" value="Terminase_Gp1_N_sf"/>
</dbReference>
<gene>
    <name evidence="2" type="ORF">F0R74_06800</name>
</gene>
<evidence type="ECO:0000256" key="1">
    <source>
        <dbReference type="SAM" id="MobiDB-lite"/>
    </source>
</evidence>
<name>A0ABX5ZJK9_9GAMM</name>
<dbReference type="Gene3D" id="1.10.10.1400">
    <property type="entry name" value="Terminase, small subunit, N-terminal DNA-binding domain, HTH motif"/>
    <property type="match status" value="1"/>
</dbReference>
<evidence type="ECO:0000313" key="3">
    <source>
        <dbReference type="Proteomes" id="UP000322509"/>
    </source>
</evidence>
<organism evidence="2 3">
    <name type="scientific">Francisella marina</name>
    <dbReference type="NCBI Taxonomy" id="2249302"/>
    <lineage>
        <taxon>Bacteria</taxon>
        <taxon>Pseudomonadati</taxon>
        <taxon>Pseudomonadota</taxon>
        <taxon>Gammaproteobacteria</taxon>
        <taxon>Thiotrichales</taxon>
        <taxon>Francisellaceae</taxon>
        <taxon>Francisella</taxon>
    </lineage>
</organism>
<dbReference type="EMBL" id="CP043550">
    <property type="protein sequence ID" value="QEO57574.1"/>
    <property type="molecule type" value="Genomic_DNA"/>
</dbReference>
<dbReference type="RefSeq" id="WP_149368754.1">
    <property type="nucleotide sequence ID" value="NZ_CP043550.1"/>
</dbReference>
<feature type="region of interest" description="Disordered" evidence="1">
    <location>
        <begin position="1"/>
        <end position="25"/>
    </location>
</feature>
<sequence>MTAKLTQQQENFAQEVANGKSHSDAFRIAYPKNKSKPKSIHEQASKLASDIKVYSRIEELKKELADKNLWTREKSVEILSQIAQYDFQTQTDRINAVRELNRMHGYEADKKIDLKSSDGSMSPKIPEIIINPITKK</sequence>